<evidence type="ECO:0000313" key="2">
    <source>
        <dbReference type="Proteomes" id="UP000317494"/>
    </source>
</evidence>
<keyword evidence="2" id="KW-1185">Reference proteome</keyword>
<name>A0A507CS30_9FUNG</name>
<accession>A0A507CS30</accession>
<sequence>MPKATLSYKDTELPHSPSRYRDWLEADKPEVISTAERECTKSDQETWAEFLECFVISYDIARAYYSTKKYKRKRWDADKARRCEKPRNIDLRVSFP</sequence>
<comment type="caution">
    <text evidence="1">The sequence shown here is derived from an EMBL/GenBank/DDBJ whole genome shotgun (WGS) entry which is preliminary data.</text>
</comment>
<reference evidence="1 2" key="1">
    <citation type="journal article" date="2019" name="Sci. Rep.">
        <title>Comparative genomics of chytrid fungi reveal insights into the obligate biotrophic and pathogenic lifestyle of Synchytrium endobioticum.</title>
        <authorList>
            <person name="van de Vossenberg B.T.L.H."/>
            <person name="Warris S."/>
            <person name="Nguyen H.D.T."/>
            <person name="van Gent-Pelzer M.P.E."/>
            <person name="Joly D.L."/>
            <person name="van de Geest H.C."/>
            <person name="Bonants P.J.M."/>
            <person name="Smith D.S."/>
            <person name="Levesque C.A."/>
            <person name="van der Lee T.A.J."/>
        </authorList>
    </citation>
    <scope>NUCLEOTIDE SEQUENCE [LARGE SCALE GENOMIC DNA]</scope>
    <source>
        <strain evidence="1 2">MB42</strain>
    </source>
</reference>
<dbReference type="AlphaFoldDB" id="A0A507CS30"/>
<evidence type="ECO:0000313" key="1">
    <source>
        <dbReference type="EMBL" id="TPX41963.1"/>
    </source>
</evidence>
<dbReference type="EMBL" id="QEAN01000250">
    <property type="protein sequence ID" value="TPX41963.1"/>
    <property type="molecule type" value="Genomic_DNA"/>
</dbReference>
<organism evidence="1 2">
    <name type="scientific">Synchytrium endobioticum</name>
    <dbReference type="NCBI Taxonomy" id="286115"/>
    <lineage>
        <taxon>Eukaryota</taxon>
        <taxon>Fungi</taxon>
        <taxon>Fungi incertae sedis</taxon>
        <taxon>Chytridiomycota</taxon>
        <taxon>Chytridiomycota incertae sedis</taxon>
        <taxon>Chytridiomycetes</taxon>
        <taxon>Synchytriales</taxon>
        <taxon>Synchytriaceae</taxon>
        <taxon>Synchytrium</taxon>
    </lineage>
</organism>
<gene>
    <name evidence="1" type="ORF">SeMB42_g05335</name>
</gene>
<proteinExistence type="predicted"/>
<dbReference type="Proteomes" id="UP000317494">
    <property type="component" value="Unassembled WGS sequence"/>
</dbReference>
<dbReference type="VEuPathDB" id="FungiDB:SeMB42_g05335"/>
<protein>
    <submittedName>
        <fullName evidence="1">Uncharacterized protein</fullName>
    </submittedName>
</protein>